<dbReference type="EMBL" id="JANBUL010000086">
    <property type="protein sequence ID" value="KAJ2781981.1"/>
    <property type="molecule type" value="Genomic_DNA"/>
</dbReference>
<proteinExistence type="predicted"/>
<sequence length="346" mass="37613">MYAASRFAAAGRMLARCRVPGRAQSTYRAPALGVNPAYDEAVKIIEAYGKQKSAEADAAAAKLKAARDAGAPDEALRALEKAWFDLAVESRINDGEVLWNARHGNYDLSQPVYQFLKQKAWTGRPLEVLMQRLLQMYVLPDMLDPRVVGTPEAQLNVALGGGPAIEPGVAVDPASARSEPAIELVSFNSAPRLHTLVMVDLDEPCEDTQSFREQFHWVVANLPFCKDQSAADMASGTVLLPYIPPHPAHGTPAHRYVLAAFEQRDGGAARIDAAAAVSRDMVVRDFVAEHGLRPVGLSFFRAAWNESVDDVYRDVLGQHAPRYGAPEEPRANIGPDGRTIGRYASA</sequence>
<accession>A0A9W8HAI0</accession>
<evidence type="ECO:0000313" key="2">
    <source>
        <dbReference type="Proteomes" id="UP001140217"/>
    </source>
</evidence>
<organism evidence="1 2">
    <name type="scientific">Coemansia javaensis</name>
    <dbReference type="NCBI Taxonomy" id="2761396"/>
    <lineage>
        <taxon>Eukaryota</taxon>
        <taxon>Fungi</taxon>
        <taxon>Fungi incertae sedis</taxon>
        <taxon>Zoopagomycota</taxon>
        <taxon>Kickxellomycotina</taxon>
        <taxon>Kickxellomycetes</taxon>
        <taxon>Kickxellales</taxon>
        <taxon>Kickxellaceae</taxon>
        <taxon>Coemansia</taxon>
    </lineage>
</organism>
<dbReference type="InterPro" id="IPR035810">
    <property type="entry name" value="PEBP_euk"/>
</dbReference>
<protein>
    <submittedName>
        <fullName evidence="1">Mitochondrial 54S ribosomal protein YmL35</fullName>
    </submittedName>
</protein>
<comment type="caution">
    <text evidence="1">The sequence shown here is derived from an EMBL/GenBank/DDBJ whole genome shotgun (WGS) entry which is preliminary data.</text>
</comment>
<keyword evidence="1" id="KW-0687">Ribonucleoprotein</keyword>
<dbReference type="Proteomes" id="UP001140217">
    <property type="component" value="Unassembled WGS sequence"/>
</dbReference>
<name>A0A9W8HAI0_9FUNG</name>
<dbReference type="AlphaFoldDB" id="A0A9W8HAI0"/>
<keyword evidence="1" id="KW-0689">Ribosomal protein</keyword>
<dbReference type="Gene3D" id="1.20.58.1180">
    <property type="match status" value="1"/>
</dbReference>
<dbReference type="SUPFAM" id="SSF49777">
    <property type="entry name" value="PEBP-like"/>
    <property type="match status" value="1"/>
</dbReference>
<dbReference type="InterPro" id="IPR008914">
    <property type="entry name" value="PEBP"/>
</dbReference>
<dbReference type="GO" id="GO:0005840">
    <property type="term" value="C:ribosome"/>
    <property type="evidence" value="ECO:0007669"/>
    <property type="project" value="UniProtKB-KW"/>
</dbReference>
<dbReference type="CDD" id="cd00866">
    <property type="entry name" value="PEBP_euk"/>
    <property type="match status" value="1"/>
</dbReference>
<gene>
    <name evidence="1" type="primary">MRPL35</name>
    <name evidence="1" type="ORF">H4R18_002537</name>
</gene>
<dbReference type="Gene3D" id="3.90.280.10">
    <property type="entry name" value="PEBP-like"/>
    <property type="match status" value="1"/>
</dbReference>
<keyword evidence="2" id="KW-1185">Reference proteome</keyword>
<dbReference type="OrthoDB" id="2153661at2759"/>
<evidence type="ECO:0000313" key="1">
    <source>
        <dbReference type="EMBL" id="KAJ2781981.1"/>
    </source>
</evidence>
<dbReference type="PANTHER" id="PTHR11362">
    <property type="entry name" value="PHOSPHATIDYLETHANOLAMINE-BINDING PROTEIN"/>
    <property type="match status" value="1"/>
</dbReference>
<dbReference type="PANTHER" id="PTHR11362:SF82">
    <property type="entry name" value="PHOSPHATIDYLETHANOLAMINE-BINDING PROTEIN 4"/>
    <property type="match status" value="1"/>
</dbReference>
<dbReference type="Pfam" id="PF01161">
    <property type="entry name" value="PBP"/>
    <property type="match status" value="1"/>
</dbReference>
<reference evidence="1" key="1">
    <citation type="submission" date="2022-07" db="EMBL/GenBank/DDBJ databases">
        <title>Phylogenomic reconstructions and comparative analyses of Kickxellomycotina fungi.</title>
        <authorList>
            <person name="Reynolds N.K."/>
            <person name="Stajich J.E."/>
            <person name="Barry K."/>
            <person name="Grigoriev I.V."/>
            <person name="Crous P."/>
            <person name="Smith M.E."/>
        </authorList>
    </citation>
    <scope>NUCLEOTIDE SEQUENCE</scope>
    <source>
        <strain evidence="1">NBRC 105414</strain>
    </source>
</reference>
<dbReference type="InterPro" id="IPR036610">
    <property type="entry name" value="PEBP-like_sf"/>
</dbReference>